<protein>
    <submittedName>
        <fullName evidence="2">RelA/SpoT family protein</fullName>
    </submittedName>
</protein>
<dbReference type="KEGG" id="mmec:FIU01_08610"/>
<proteinExistence type="predicted"/>
<dbReference type="PANTHER" id="PTHR41773">
    <property type="entry name" value="GTP PYROPHOSPHATASE-RELATED"/>
    <property type="match status" value="1"/>
</dbReference>
<dbReference type="Proteomes" id="UP000311008">
    <property type="component" value="Chromosome"/>
</dbReference>
<dbReference type="Gene3D" id="3.30.460.10">
    <property type="entry name" value="Beta Polymerase, domain 2"/>
    <property type="match status" value="1"/>
</dbReference>
<dbReference type="SMART" id="SM00954">
    <property type="entry name" value="RelA_SpoT"/>
    <property type="match status" value="1"/>
</dbReference>
<dbReference type="Pfam" id="PF04607">
    <property type="entry name" value="RelA_SpoT"/>
    <property type="match status" value="1"/>
</dbReference>
<dbReference type="EMBL" id="CP040946">
    <property type="protein sequence ID" value="QDC44584.1"/>
    <property type="molecule type" value="Genomic_DNA"/>
</dbReference>
<evidence type="ECO:0000313" key="3">
    <source>
        <dbReference type="Proteomes" id="UP000311008"/>
    </source>
</evidence>
<sequence>MTEDQFRKRWDTEKPVYQAWADFIKHNIEQALAASIAPTTLDYFLKIPVKPRLKLESTLIDKAFHRKQYQNPYDDVQDKVGMRFVVLLTSDIKKVCQVIESEESKKFWVFSRDRDYEIERLAKPLEFTYQSVHFVLKATAGNVFGGINILEHTPCEVQIRTLLQHAHSELTHDTIYKPKTTAQPGVKRTVAKSMALIEATDEFFEKAMQDIEEALKPQNDILNLLKKIYTDNVGTGVGDEQSNQLLTDTYIDLLQAPDVGEKISKFLEEKSFIYKRVNERRASKHLFSQPGILLSYYLASKNPAQTRGLWPFEIDDLALIFSDLGDRMPD</sequence>
<dbReference type="InterPro" id="IPR043519">
    <property type="entry name" value="NT_sf"/>
</dbReference>
<dbReference type="SUPFAM" id="SSF81301">
    <property type="entry name" value="Nucleotidyltransferase"/>
    <property type="match status" value="1"/>
</dbReference>
<feature type="domain" description="RelA/SpoT" evidence="1">
    <location>
        <begin position="51"/>
        <end position="182"/>
    </location>
</feature>
<evidence type="ECO:0000313" key="2">
    <source>
        <dbReference type="EMBL" id="QDC44584.1"/>
    </source>
</evidence>
<dbReference type="RefSeq" id="WP_140003914.1">
    <property type="nucleotide sequence ID" value="NZ_CP040946.1"/>
</dbReference>
<dbReference type="OrthoDB" id="9789634at2"/>
<dbReference type="InterPro" id="IPR007685">
    <property type="entry name" value="RelA_SpoT"/>
</dbReference>
<dbReference type="AlphaFoldDB" id="A0A5B8CTC4"/>
<name>A0A5B8CTC4_9PROT</name>
<dbReference type="PANTHER" id="PTHR41773:SF1">
    <property type="entry name" value="RELA_SPOT DOMAIN-CONTAINING PROTEIN"/>
    <property type="match status" value="1"/>
</dbReference>
<organism evidence="2 3">
    <name type="scientific">Methylophilus medardicus</name>
    <dbReference type="NCBI Taxonomy" id="2588534"/>
    <lineage>
        <taxon>Bacteria</taxon>
        <taxon>Pseudomonadati</taxon>
        <taxon>Pseudomonadota</taxon>
        <taxon>Betaproteobacteria</taxon>
        <taxon>Nitrosomonadales</taxon>
        <taxon>Methylophilaceae</taxon>
        <taxon>Methylophilus</taxon>
    </lineage>
</organism>
<reference evidence="3" key="1">
    <citation type="journal article" date="2019" name="ISME J.">
        <title>Evolution in action: habitat transition from sediment to the pelagial leads to genome streamlining in Methylophilaceae.</title>
        <authorList>
            <person name="Salcher M."/>
            <person name="Schaefle D."/>
            <person name="Kaspar M."/>
            <person name="Neuenschwander S.M."/>
            <person name="Ghai R."/>
        </authorList>
    </citation>
    <scope>NUCLEOTIDE SEQUENCE [LARGE SCALE GENOMIC DNA]</scope>
    <source>
        <strain evidence="3">MMS-M-51</strain>
    </source>
</reference>
<dbReference type="GO" id="GO:0015969">
    <property type="term" value="P:guanosine tetraphosphate metabolic process"/>
    <property type="evidence" value="ECO:0007669"/>
    <property type="project" value="InterPro"/>
</dbReference>
<evidence type="ECO:0000259" key="1">
    <source>
        <dbReference type="SMART" id="SM00954"/>
    </source>
</evidence>
<accession>A0A5B8CTC4</accession>
<keyword evidence="3" id="KW-1185">Reference proteome</keyword>
<dbReference type="CDD" id="cd05399">
    <property type="entry name" value="NT_Rel-Spo_like"/>
    <property type="match status" value="1"/>
</dbReference>
<gene>
    <name evidence="2" type="ORF">FIU01_08610</name>
</gene>